<dbReference type="InterPro" id="IPR036249">
    <property type="entry name" value="Thioredoxin-like_sf"/>
</dbReference>
<dbReference type="AlphaFoldDB" id="A0A1R2BYW6"/>
<proteinExistence type="predicted"/>
<reference evidence="1 2" key="1">
    <citation type="submission" date="2016-11" db="EMBL/GenBank/DDBJ databases">
        <title>The macronuclear genome of Stentor coeruleus: a giant cell with tiny introns.</title>
        <authorList>
            <person name="Slabodnick M."/>
            <person name="Ruby J.G."/>
            <person name="Reiff S.B."/>
            <person name="Swart E.C."/>
            <person name="Gosai S."/>
            <person name="Prabakaran S."/>
            <person name="Witkowska E."/>
            <person name="Larue G.E."/>
            <person name="Fisher S."/>
            <person name="Freeman R.M."/>
            <person name="Gunawardena J."/>
            <person name="Chu W."/>
            <person name="Stover N.A."/>
            <person name="Gregory B.D."/>
            <person name="Nowacki M."/>
            <person name="Derisi J."/>
            <person name="Roy S.W."/>
            <person name="Marshall W.F."/>
            <person name="Sood P."/>
        </authorList>
    </citation>
    <scope>NUCLEOTIDE SEQUENCE [LARGE SCALE GENOMIC DNA]</scope>
    <source>
        <strain evidence="1">WM001</strain>
    </source>
</reference>
<keyword evidence="2" id="KW-1185">Reference proteome</keyword>
<evidence type="ECO:0000313" key="2">
    <source>
        <dbReference type="Proteomes" id="UP000187209"/>
    </source>
</evidence>
<dbReference type="Gene3D" id="3.40.30.10">
    <property type="entry name" value="Glutaredoxin"/>
    <property type="match status" value="1"/>
</dbReference>
<name>A0A1R2BYW6_9CILI</name>
<gene>
    <name evidence="1" type="ORF">SteCoe_17448</name>
</gene>
<comment type="caution">
    <text evidence="1">The sequence shown here is derived from an EMBL/GenBank/DDBJ whole genome shotgun (WGS) entry which is preliminary data.</text>
</comment>
<dbReference type="OrthoDB" id="2121326at2759"/>
<dbReference type="EMBL" id="MPUH01000359">
    <property type="protein sequence ID" value="OMJ81964.1"/>
    <property type="molecule type" value="Genomic_DNA"/>
</dbReference>
<sequence>MIRHLLRSYVSVPNYPTRLIDNFEEHYSWMNAQKPQLAILYFKNDWNPECSRQLTKDYLDLFKHEGAFSSFIIETWTREGERTKKYYSIRYEPTFIFLSDGFEIKKVIGGSAKVLKNELERVKKFRASLKWSYNLESGPDIWENHHDEYMNKWKDFNEKEASNYDGTLFFDRN</sequence>
<dbReference type="SUPFAM" id="SSF52833">
    <property type="entry name" value="Thioredoxin-like"/>
    <property type="match status" value="1"/>
</dbReference>
<organism evidence="1 2">
    <name type="scientific">Stentor coeruleus</name>
    <dbReference type="NCBI Taxonomy" id="5963"/>
    <lineage>
        <taxon>Eukaryota</taxon>
        <taxon>Sar</taxon>
        <taxon>Alveolata</taxon>
        <taxon>Ciliophora</taxon>
        <taxon>Postciliodesmatophora</taxon>
        <taxon>Heterotrichea</taxon>
        <taxon>Heterotrichida</taxon>
        <taxon>Stentoridae</taxon>
        <taxon>Stentor</taxon>
    </lineage>
</organism>
<accession>A0A1R2BYW6</accession>
<protein>
    <recommendedName>
        <fullName evidence="3">Thioredoxin domain-containing protein</fullName>
    </recommendedName>
</protein>
<dbReference type="Proteomes" id="UP000187209">
    <property type="component" value="Unassembled WGS sequence"/>
</dbReference>
<evidence type="ECO:0000313" key="1">
    <source>
        <dbReference type="EMBL" id="OMJ81964.1"/>
    </source>
</evidence>
<evidence type="ECO:0008006" key="3">
    <source>
        <dbReference type="Google" id="ProtNLM"/>
    </source>
</evidence>